<organism evidence="5 6">
    <name type="scientific">Lipomyces tetrasporus</name>
    <dbReference type="NCBI Taxonomy" id="54092"/>
    <lineage>
        <taxon>Eukaryota</taxon>
        <taxon>Fungi</taxon>
        <taxon>Dikarya</taxon>
        <taxon>Ascomycota</taxon>
        <taxon>Saccharomycotina</taxon>
        <taxon>Lipomycetes</taxon>
        <taxon>Lipomycetales</taxon>
        <taxon>Lipomycetaceae</taxon>
        <taxon>Lipomyces</taxon>
    </lineage>
</organism>
<dbReference type="PROSITE" id="PS00061">
    <property type="entry name" value="ADH_SHORT"/>
    <property type="match status" value="1"/>
</dbReference>
<dbReference type="InterPro" id="IPR002347">
    <property type="entry name" value="SDR_fam"/>
</dbReference>
<name>A0AAD7QRL4_9ASCO</name>
<dbReference type="GO" id="GO:0016491">
    <property type="term" value="F:oxidoreductase activity"/>
    <property type="evidence" value="ECO:0007669"/>
    <property type="project" value="UniProtKB-KW"/>
</dbReference>
<gene>
    <name evidence="5" type="ORF">POJ06DRAFT_255622</name>
</gene>
<dbReference type="RefSeq" id="XP_056043619.1">
    <property type="nucleotide sequence ID" value="XM_056187909.1"/>
</dbReference>
<dbReference type="Proteomes" id="UP001217417">
    <property type="component" value="Unassembled WGS sequence"/>
</dbReference>
<evidence type="ECO:0000256" key="3">
    <source>
        <dbReference type="ARBA" id="ARBA00023002"/>
    </source>
</evidence>
<dbReference type="SUPFAM" id="SSF51735">
    <property type="entry name" value="NAD(P)-binding Rossmann-fold domains"/>
    <property type="match status" value="1"/>
</dbReference>
<evidence type="ECO:0000313" key="5">
    <source>
        <dbReference type="EMBL" id="KAJ8100169.1"/>
    </source>
</evidence>
<keyword evidence="6" id="KW-1185">Reference proteome</keyword>
<dbReference type="Pfam" id="PF00106">
    <property type="entry name" value="adh_short"/>
    <property type="match status" value="2"/>
</dbReference>
<evidence type="ECO:0000256" key="4">
    <source>
        <dbReference type="SAM" id="MobiDB-lite"/>
    </source>
</evidence>
<feature type="region of interest" description="Disordered" evidence="4">
    <location>
        <begin position="1"/>
        <end position="25"/>
    </location>
</feature>
<evidence type="ECO:0000256" key="2">
    <source>
        <dbReference type="ARBA" id="ARBA00022857"/>
    </source>
</evidence>
<evidence type="ECO:0000313" key="6">
    <source>
        <dbReference type="Proteomes" id="UP001217417"/>
    </source>
</evidence>
<dbReference type="PANTHER" id="PTHR43180:SF16">
    <property type="entry name" value="BACILYSIN BIOSYNTHESIS OXIDOREDUCTASE BACC"/>
    <property type="match status" value="1"/>
</dbReference>
<dbReference type="InterPro" id="IPR020904">
    <property type="entry name" value="Sc_DH/Rdtase_CS"/>
</dbReference>
<dbReference type="EMBL" id="JARPMG010000006">
    <property type="protein sequence ID" value="KAJ8100169.1"/>
    <property type="molecule type" value="Genomic_DNA"/>
</dbReference>
<comment type="caution">
    <text evidence="5">The sequence shown here is derived from an EMBL/GenBank/DDBJ whole genome shotgun (WGS) entry which is preliminary data.</text>
</comment>
<dbReference type="Gene3D" id="3.40.50.720">
    <property type="entry name" value="NAD(P)-binding Rossmann-like Domain"/>
    <property type="match status" value="1"/>
</dbReference>
<dbReference type="InterPro" id="IPR036291">
    <property type="entry name" value="NAD(P)-bd_dom_sf"/>
</dbReference>
<protein>
    <submittedName>
        <fullName evidence="5">Uncharacterized protein</fullName>
    </submittedName>
</protein>
<dbReference type="AlphaFoldDB" id="A0AAD7QRL4"/>
<dbReference type="GeneID" id="80883075"/>
<evidence type="ECO:0000256" key="1">
    <source>
        <dbReference type="ARBA" id="ARBA00006484"/>
    </source>
</evidence>
<keyword evidence="2" id="KW-0521">NADP</keyword>
<reference evidence="5" key="1">
    <citation type="submission" date="2023-03" db="EMBL/GenBank/DDBJ databases">
        <title>Near-Complete genome sequence of Lipomyces tetrasporous NRRL Y-64009, an oleaginous yeast capable of growing on lignocellulosic hydrolysates.</title>
        <authorList>
            <consortium name="Lawrence Berkeley National Laboratory"/>
            <person name="Jagtap S.S."/>
            <person name="Liu J.-J."/>
            <person name="Walukiewicz H.E."/>
            <person name="Pangilinan J."/>
            <person name="Lipzen A."/>
            <person name="Ahrendt S."/>
            <person name="Koriabine M."/>
            <person name="Cobaugh K."/>
            <person name="Salamov A."/>
            <person name="Yoshinaga Y."/>
            <person name="Ng V."/>
            <person name="Daum C."/>
            <person name="Grigoriev I.V."/>
            <person name="Slininger P.J."/>
            <person name="Dien B.S."/>
            <person name="Jin Y.-S."/>
            <person name="Rao C.V."/>
        </authorList>
    </citation>
    <scope>NUCLEOTIDE SEQUENCE</scope>
    <source>
        <strain evidence="5">NRRL Y-64009</strain>
    </source>
</reference>
<sequence length="370" mass="40924">MSRMSSNRFSVADQARQSHPIDPSEPFNLSWVTGKTIVITGGASGFGASFFKKWATAGANVIIGDVDDAKGESIVRTVRTATDNRNHHYLHCDVTDWQSQVNFFKQASKLSPHGGIDAVVANAGVVDVKAKFNEPENLDMDDPPKPDMRVIEVNLVGVLYTTHLALFYLPRNPGSEPADPNKSTSNIEESPRDRHLLLIGSMASLLPIPQQTLYGAAKHGVLGLFRSLRITAFTKGVRVNMVCPYFVDTGILTPAGRMLLAGTSLAQVEDVVEAGSRLMADSRISGRNLVVGPRLSIVKTEQGEWQYCRKEENQNCMEVSLWEVQTDDLETSDVFMRRVIGLMNAAQEMRGWILWTKDIAKVLFTWSKSR</sequence>
<accession>A0AAD7QRL4</accession>
<proteinExistence type="inferred from homology"/>
<dbReference type="PRINTS" id="PR00081">
    <property type="entry name" value="GDHRDH"/>
</dbReference>
<dbReference type="PANTHER" id="PTHR43180">
    <property type="entry name" value="3-OXOACYL-(ACYL-CARRIER-PROTEIN) REDUCTASE (AFU_ORTHOLOGUE AFUA_6G11210)"/>
    <property type="match status" value="1"/>
</dbReference>
<keyword evidence="3" id="KW-0560">Oxidoreductase</keyword>
<comment type="similarity">
    <text evidence="1">Belongs to the short-chain dehydrogenases/reductases (SDR) family.</text>
</comment>